<gene>
    <name evidence="3" type="ORF">LCGC14_1007780</name>
</gene>
<feature type="compositionally biased region" description="Polar residues" evidence="1">
    <location>
        <begin position="49"/>
        <end position="67"/>
    </location>
</feature>
<evidence type="ECO:0000256" key="1">
    <source>
        <dbReference type="SAM" id="MobiDB-lite"/>
    </source>
</evidence>
<comment type="caution">
    <text evidence="3">The sequence shown here is derived from an EMBL/GenBank/DDBJ whole genome shotgun (WGS) entry which is preliminary data.</text>
</comment>
<feature type="domain" description="Treble clef zinc finger" evidence="2">
    <location>
        <begin position="140"/>
        <end position="187"/>
    </location>
</feature>
<dbReference type="InterPro" id="IPR025487">
    <property type="entry name" value="DUF4379"/>
</dbReference>
<protein>
    <recommendedName>
        <fullName evidence="2">Treble clef zinc finger domain-containing protein</fullName>
    </recommendedName>
</protein>
<name>A0A0F9N1A8_9ZZZZ</name>
<evidence type="ECO:0000259" key="2">
    <source>
        <dbReference type="Pfam" id="PF14311"/>
    </source>
</evidence>
<evidence type="ECO:0000313" key="3">
    <source>
        <dbReference type="EMBL" id="KKN13300.1"/>
    </source>
</evidence>
<sequence length="626" mass="73288">MGLISRNYKLNLKEKIRLMKQKKEDEIPICKLNTSDIPNSCSNKYDFDTNTKNSQPSNNFSTTNSVKNIGKKTANPNNEIVQTIESQKVSKASFKPTPQVFNTLMTRKSINYDEYLKVIHERDDLVVGISLDKFKIFMKKNDMLPQGNRLRRSHVKLPWKCKAENHEFLASYSKIKNIGQKCPKCRKTSYKNYLELVNLRPDLTIGMIPDQFKIAMKENDMLPREERVIPSHVNLLWKCKAKGDTWFASYHNVKAGTKCPNCSTTASITYEKYLEVVKKRSDLVIGLSEVKFDKIMAVNKALPKNIQKSPTQVHNLIWQCKAESHRFLGSYSKIKTEGKECPECRKILYKNYIELVNERLDLVIRLSELEFKTVMDENNMLPREERLRPSRVLLPWECKFKGHTWWAPYNTIKKGHGCPYCGEQAKVIGLLSHPIIEYYSLKYLIDLKDCQVKYERGVTQGRKFRPDLLIDRNSNFRINIEQLQRIVYFPNEIRIVVVDITFGLTIIGILDKCYRQYQSEDRYLLIVMMREGNGCTVEIIQKLIQEAYDINKKDHIKVINFKEYLEFLSLRKKIDNYRSSTEAEKEIVTRLYRAKKLALGSFKTEAEYKKLIKSSKLHSILIRKYK</sequence>
<reference evidence="3" key="1">
    <citation type="journal article" date="2015" name="Nature">
        <title>Complex archaea that bridge the gap between prokaryotes and eukaryotes.</title>
        <authorList>
            <person name="Spang A."/>
            <person name="Saw J.H."/>
            <person name="Jorgensen S.L."/>
            <person name="Zaremba-Niedzwiedzka K."/>
            <person name="Martijn J."/>
            <person name="Lind A.E."/>
            <person name="van Eijk R."/>
            <person name="Schleper C."/>
            <person name="Guy L."/>
            <person name="Ettema T.J."/>
        </authorList>
    </citation>
    <scope>NUCLEOTIDE SEQUENCE</scope>
</reference>
<organism evidence="3">
    <name type="scientific">marine sediment metagenome</name>
    <dbReference type="NCBI Taxonomy" id="412755"/>
    <lineage>
        <taxon>unclassified sequences</taxon>
        <taxon>metagenomes</taxon>
        <taxon>ecological metagenomes</taxon>
    </lineage>
</organism>
<accession>A0A0F9N1A8</accession>
<proteinExistence type="predicted"/>
<dbReference type="AlphaFoldDB" id="A0A0F9N1A8"/>
<dbReference type="EMBL" id="LAZR01003935">
    <property type="protein sequence ID" value="KKN13300.1"/>
    <property type="molecule type" value="Genomic_DNA"/>
</dbReference>
<dbReference type="Pfam" id="PF14311">
    <property type="entry name" value="DUF4379"/>
    <property type="match status" value="1"/>
</dbReference>
<feature type="region of interest" description="Disordered" evidence="1">
    <location>
        <begin position="49"/>
        <end position="73"/>
    </location>
</feature>